<dbReference type="EMBL" id="PYOU01000016">
    <property type="protein sequence ID" value="PSX06373.1"/>
    <property type="molecule type" value="Genomic_DNA"/>
</dbReference>
<proteinExistence type="predicted"/>
<dbReference type="InterPro" id="IPR058827">
    <property type="entry name" value="YbbD_head"/>
</dbReference>
<evidence type="ECO:0000313" key="2">
    <source>
        <dbReference type="EMBL" id="PSX06373.1"/>
    </source>
</evidence>
<feature type="domain" description="YbbD head" evidence="1">
    <location>
        <begin position="34"/>
        <end position="81"/>
    </location>
</feature>
<dbReference type="RefSeq" id="WP_107187977.1">
    <property type="nucleotide sequence ID" value="NZ_PYOU01000016.1"/>
</dbReference>
<evidence type="ECO:0000313" key="3">
    <source>
        <dbReference type="Proteomes" id="UP000240989"/>
    </source>
</evidence>
<accession>A0ABX5H184</accession>
<evidence type="ECO:0000259" key="1">
    <source>
        <dbReference type="Pfam" id="PF26610"/>
    </source>
</evidence>
<dbReference type="Pfam" id="PF26610">
    <property type="entry name" value="YbbD_head"/>
    <property type="match status" value="1"/>
</dbReference>
<protein>
    <recommendedName>
        <fullName evidence="1">YbbD head domain-containing protein</fullName>
    </recommendedName>
</protein>
<comment type="caution">
    <text evidence="2">The sequence shown here is derived from an EMBL/GenBank/DDBJ whole genome shotgun (WGS) entry which is preliminary data.</text>
</comment>
<reference evidence="2 3" key="1">
    <citation type="submission" date="2018-01" db="EMBL/GenBank/DDBJ databases">
        <title>Whole genome sequencing of Histamine producing bacteria.</title>
        <authorList>
            <person name="Butler K."/>
        </authorList>
    </citation>
    <scope>NUCLEOTIDE SEQUENCE [LARGE SCALE GENOMIC DNA]</scope>
    <source>
        <strain evidence="2 3">A6-1</strain>
    </source>
</reference>
<organism evidence="2 3">
    <name type="scientific">Photobacterium angustum</name>
    <dbReference type="NCBI Taxonomy" id="661"/>
    <lineage>
        <taxon>Bacteria</taxon>
        <taxon>Pseudomonadati</taxon>
        <taxon>Pseudomonadota</taxon>
        <taxon>Gammaproteobacteria</taxon>
        <taxon>Vibrionales</taxon>
        <taxon>Vibrionaceae</taxon>
        <taxon>Photobacterium</taxon>
    </lineage>
</organism>
<name>A0ABX5H184_PHOAN</name>
<sequence length="129" mass="14983">MRKILKVILSIVVTTALLLSILILIFLNSVSSVVSEHYLTYNSAKEDNFFERGWLPDILLESTLMIIVNNDVSSNTSHGVFYINNKDMNEFIDKLQITEDKNKYKYISEYNSVWYFNINDNGKVIYSLN</sequence>
<dbReference type="Proteomes" id="UP000240989">
    <property type="component" value="Unassembled WGS sequence"/>
</dbReference>
<keyword evidence="3" id="KW-1185">Reference proteome</keyword>
<gene>
    <name evidence="2" type="ORF">C0W27_16765</name>
</gene>